<dbReference type="SUPFAM" id="SSF51905">
    <property type="entry name" value="FAD/NAD(P)-binding domain"/>
    <property type="match status" value="1"/>
</dbReference>
<sequence>MTSQIWQPPDIGSICPEQNAQLTQCSETGFMFLALLARLFGGSKDSRVPFNPYPKPYPSDYYSSPLKHIGPDHHGVGPSLDFDAPVDHRIQAHSFGPKGSHGFSDASLFLKPSLTSVFENEPPKFQSSFFDGRLDFFDADAADTKKVTVTAKPEAGTAKAEAGDKKKSKRRKKRHATEVYDFIVVGAGSAGCVIANRLSEVKKWRVLLLEAGPEEPDVTSVPALAPVLGSSNIDWMYRTQPEELTCRAHRGQTCPWFRGKTMGGSSSINYMVYIRGNKRDYDGWAESGNHGWSYLEVLPYFKKSENNQDMEGHDKYYHAVGGPLNVERFRHMEPNTLMLIEAFKEQGLPVTDLNGENQLGVDFTQSTSKNGQRFSTNAAFIRPLKGRRPNLHIATNAFVTKILINSHTKTAYGVEYVINGIKYAAFAQKEVILSAGAINSPKILMLSGIGPSLHLKNLNIPVIKDLKVGENLQDHVGTNSLIVALSNKTSTLVDSQQLFQEIYDYYGQHHYKSGPLASTSTLRTVAFIKTEFAFENAPDIQFHFDARNVKDFFSDPTTYMDTSIFPLSFYDGFAARALLLTPKSRGFILLNQTDPIFGPPLIYSRFFTDKRDLDTLIAGMQFAISLEHTNAFVSSGASFVKVPLPYCLGFHWGSYEYFRCLLTHYTSTIYHPAGTCKMGPRWDNDAVVDPRLRVYGIKNLRVADASVMPVITRGNTNAPTIMIAEKASDMIKEDWFLPPYL</sequence>
<dbReference type="Gene3D" id="3.30.560.10">
    <property type="entry name" value="Glucose Oxidase, domain 3"/>
    <property type="match status" value="1"/>
</dbReference>
<comment type="similarity">
    <text evidence="1">Belongs to the GMC oxidoreductase family.</text>
</comment>
<evidence type="ECO:0000259" key="2">
    <source>
        <dbReference type="PROSITE" id="PS00624"/>
    </source>
</evidence>
<gene>
    <name evidence="3" type="ORF">CHILSU_LOCUS6634</name>
</gene>
<dbReference type="PROSITE" id="PS00624">
    <property type="entry name" value="GMC_OXRED_2"/>
    <property type="match status" value="1"/>
</dbReference>
<dbReference type="InterPro" id="IPR036188">
    <property type="entry name" value="FAD/NAD-bd_sf"/>
</dbReference>
<reference evidence="3" key="1">
    <citation type="submission" date="2021-12" db="EMBL/GenBank/DDBJ databases">
        <authorList>
            <person name="King R."/>
        </authorList>
    </citation>
    <scope>NUCLEOTIDE SEQUENCE</scope>
</reference>
<dbReference type="InterPro" id="IPR000172">
    <property type="entry name" value="GMC_OxRdtase_N"/>
</dbReference>
<protein>
    <recommendedName>
        <fullName evidence="2">Glucose-methanol-choline oxidoreductase N-terminal domain-containing protein</fullName>
    </recommendedName>
</protein>
<evidence type="ECO:0000256" key="1">
    <source>
        <dbReference type="ARBA" id="ARBA00010790"/>
    </source>
</evidence>
<dbReference type="InterPro" id="IPR007867">
    <property type="entry name" value="GMC_OxRtase_C"/>
</dbReference>
<dbReference type="PANTHER" id="PTHR11552:SF154">
    <property type="entry name" value="FI04917P"/>
    <property type="match status" value="1"/>
</dbReference>
<proteinExistence type="inferred from homology"/>
<organism evidence="3 4">
    <name type="scientific">Chilo suppressalis</name>
    <name type="common">Asiatic rice borer moth</name>
    <dbReference type="NCBI Taxonomy" id="168631"/>
    <lineage>
        <taxon>Eukaryota</taxon>
        <taxon>Metazoa</taxon>
        <taxon>Ecdysozoa</taxon>
        <taxon>Arthropoda</taxon>
        <taxon>Hexapoda</taxon>
        <taxon>Insecta</taxon>
        <taxon>Pterygota</taxon>
        <taxon>Neoptera</taxon>
        <taxon>Endopterygota</taxon>
        <taxon>Lepidoptera</taxon>
        <taxon>Glossata</taxon>
        <taxon>Ditrysia</taxon>
        <taxon>Pyraloidea</taxon>
        <taxon>Crambidae</taxon>
        <taxon>Crambinae</taxon>
        <taxon>Chilo</taxon>
    </lineage>
</organism>
<feature type="domain" description="Glucose-methanol-choline oxidoreductase N-terminal" evidence="2">
    <location>
        <begin position="436"/>
        <end position="450"/>
    </location>
</feature>
<dbReference type="Pfam" id="PF00732">
    <property type="entry name" value="GMC_oxred_N"/>
    <property type="match status" value="1"/>
</dbReference>
<evidence type="ECO:0000313" key="4">
    <source>
        <dbReference type="Proteomes" id="UP001153292"/>
    </source>
</evidence>
<name>A0ABN8L4X7_CHISP</name>
<accession>A0ABN8L4X7</accession>
<keyword evidence="4" id="KW-1185">Reference proteome</keyword>
<dbReference type="Pfam" id="PF05199">
    <property type="entry name" value="GMC_oxred_C"/>
    <property type="match status" value="1"/>
</dbReference>
<dbReference type="Gene3D" id="3.50.50.60">
    <property type="entry name" value="FAD/NAD(P)-binding domain"/>
    <property type="match status" value="1"/>
</dbReference>
<dbReference type="SUPFAM" id="SSF54373">
    <property type="entry name" value="FAD-linked reductases, C-terminal domain"/>
    <property type="match status" value="1"/>
</dbReference>
<dbReference type="Proteomes" id="UP001153292">
    <property type="component" value="Chromosome 23"/>
</dbReference>
<dbReference type="PANTHER" id="PTHR11552">
    <property type="entry name" value="GLUCOSE-METHANOL-CHOLINE GMC OXIDOREDUCTASE"/>
    <property type="match status" value="1"/>
</dbReference>
<dbReference type="InterPro" id="IPR012132">
    <property type="entry name" value="GMC_OxRdtase"/>
</dbReference>
<evidence type="ECO:0000313" key="3">
    <source>
        <dbReference type="EMBL" id="CAH2986966.1"/>
    </source>
</evidence>
<dbReference type="EMBL" id="OU963916">
    <property type="protein sequence ID" value="CAH2986966.1"/>
    <property type="molecule type" value="Genomic_DNA"/>
</dbReference>